<evidence type="ECO:0000313" key="2">
    <source>
        <dbReference type="EMBL" id="OZC11296.1"/>
    </source>
</evidence>
<keyword evidence="3" id="KW-1185">Reference proteome</keyword>
<feature type="region of interest" description="Disordered" evidence="1">
    <location>
        <begin position="95"/>
        <end position="116"/>
    </location>
</feature>
<evidence type="ECO:0000256" key="1">
    <source>
        <dbReference type="SAM" id="MobiDB-lite"/>
    </source>
</evidence>
<name>A0A238C2D3_9BILA</name>
<accession>A0A238C2D3</accession>
<dbReference type="Proteomes" id="UP000242913">
    <property type="component" value="Unassembled WGS sequence"/>
</dbReference>
<evidence type="ECO:0000313" key="3">
    <source>
        <dbReference type="Proteomes" id="UP000242913"/>
    </source>
</evidence>
<gene>
    <name evidence="2" type="ORF">X798_01712</name>
</gene>
<organism evidence="2 3">
    <name type="scientific">Onchocerca flexuosa</name>
    <dbReference type="NCBI Taxonomy" id="387005"/>
    <lineage>
        <taxon>Eukaryota</taxon>
        <taxon>Metazoa</taxon>
        <taxon>Ecdysozoa</taxon>
        <taxon>Nematoda</taxon>
        <taxon>Chromadorea</taxon>
        <taxon>Rhabditida</taxon>
        <taxon>Spirurina</taxon>
        <taxon>Spiruromorpha</taxon>
        <taxon>Filarioidea</taxon>
        <taxon>Onchocercidae</taxon>
        <taxon>Onchocerca</taxon>
    </lineage>
</organism>
<dbReference type="OrthoDB" id="10593259at2759"/>
<protein>
    <submittedName>
        <fullName evidence="2">Uncharacterized protein</fullName>
    </submittedName>
</protein>
<sequence length="116" mass="13109">MATKARQEHIVFKKNEQHCERNIVRNNPDKLNKFKKGREKDIFEKIAFDLPQAQTRHHNLWCSAESGVARSVQFGKEEEDIFGLGELLQSARESSKGLKKRATAGANEGSSTLAKL</sequence>
<reference evidence="2 3" key="1">
    <citation type="submission" date="2015-12" db="EMBL/GenBank/DDBJ databases">
        <title>Draft genome of the nematode, Onchocerca flexuosa.</title>
        <authorList>
            <person name="Mitreva M."/>
        </authorList>
    </citation>
    <scope>NUCLEOTIDE SEQUENCE [LARGE SCALE GENOMIC DNA]</scope>
    <source>
        <strain evidence="2">Red Deer</strain>
    </source>
</reference>
<proteinExistence type="predicted"/>
<dbReference type="AlphaFoldDB" id="A0A238C2D3"/>
<dbReference type="EMBL" id="KZ269981">
    <property type="protein sequence ID" value="OZC11296.1"/>
    <property type="molecule type" value="Genomic_DNA"/>
</dbReference>